<dbReference type="AlphaFoldDB" id="A0A5M3WXZ2"/>
<evidence type="ECO:0000313" key="1">
    <source>
        <dbReference type="EMBL" id="GES13132.1"/>
    </source>
</evidence>
<accession>A0A5M3WXZ2</accession>
<comment type="caution">
    <text evidence="1">The sequence shown here is derived from an EMBL/GenBank/DDBJ whole genome shotgun (WGS) entry which is preliminary data.</text>
</comment>
<sequence length="84" mass="9120">MAEVDHIEAFDLLIRSDVAPRREFIVSSAAEVDRDRIDVFGLLMGGDVVPRPCVHRCGVAEVDHNKWCGCPAAGSLWAARLSGS</sequence>
<reference evidence="1 2" key="1">
    <citation type="submission" date="2019-10" db="EMBL/GenBank/DDBJ databases">
        <title>Whole genome shotgun sequence of Acrocarpospora macrocephala NBRC 16266.</title>
        <authorList>
            <person name="Ichikawa N."/>
            <person name="Kimura A."/>
            <person name="Kitahashi Y."/>
            <person name="Komaki H."/>
            <person name="Oguchi A."/>
        </authorList>
    </citation>
    <scope>NUCLEOTIDE SEQUENCE [LARGE SCALE GENOMIC DNA]</scope>
    <source>
        <strain evidence="1 2">NBRC 16266</strain>
    </source>
</reference>
<dbReference type="RefSeq" id="WP_155358409.1">
    <property type="nucleotide sequence ID" value="NZ_BAAAHL010000008.1"/>
</dbReference>
<organism evidence="1 2">
    <name type="scientific">Acrocarpospora macrocephala</name>
    <dbReference type="NCBI Taxonomy" id="150177"/>
    <lineage>
        <taxon>Bacteria</taxon>
        <taxon>Bacillati</taxon>
        <taxon>Actinomycetota</taxon>
        <taxon>Actinomycetes</taxon>
        <taxon>Streptosporangiales</taxon>
        <taxon>Streptosporangiaceae</taxon>
        <taxon>Acrocarpospora</taxon>
    </lineage>
</organism>
<keyword evidence="2" id="KW-1185">Reference proteome</keyword>
<dbReference type="EMBL" id="BLAE01000043">
    <property type="protein sequence ID" value="GES13132.1"/>
    <property type="molecule type" value="Genomic_DNA"/>
</dbReference>
<name>A0A5M3WXZ2_9ACTN</name>
<evidence type="ECO:0000313" key="2">
    <source>
        <dbReference type="Proteomes" id="UP000331127"/>
    </source>
</evidence>
<dbReference type="OrthoDB" id="63034at2"/>
<gene>
    <name evidence="1" type="ORF">Amac_067290</name>
</gene>
<protein>
    <submittedName>
        <fullName evidence="1">Uncharacterized protein</fullName>
    </submittedName>
</protein>
<proteinExistence type="predicted"/>
<dbReference type="Proteomes" id="UP000331127">
    <property type="component" value="Unassembled WGS sequence"/>
</dbReference>